<feature type="transmembrane region" description="Helical" evidence="1">
    <location>
        <begin position="20"/>
        <end position="39"/>
    </location>
</feature>
<reference evidence="2" key="1">
    <citation type="submission" date="2021-02" db="EMBL/GenBank/DDBJ databases">
        <title>Skermanella TT6 skin isolate.</title>
        <authorList>
            <person name="Lee K."/>
            <person name="Ganzorig M."/>
        </authorList>
    </citation>
    <scope>NUCLEOTIDE SEQUENCE</scope>
    <source>
        <strain evidence="2">TT6</strain>
    </source>
</reference>
<proteinExistence type="predicted"/>
<dbReference type="Proteomes" id="UP000595197">
    <property type="component" value="Plasmid pTT6-4"/>
</dbReference>
<dbReference type="EMBL" id="CP067424">
    <property type="protein sequence ID" value="QQP93978.1"/>
    <property type="molecule type" value="Genomic_DNA"/>
</dbReference>
<evidence type="ECO:0000313" key="2">
    <source>
        <dbReference type="EMBL" id="QQP93978.1"/>
    </source>
</evidence>
<organism evidence="2 3">
    <name type="scientific">Skermanella cutis</name>
    <dbReference type="NCBI Taxonomy" id="2775420"/>
    <lineage>
        <taxon>Bacteria</taxon>
        <taxon>Pseudomonadati</taxon>
        <taxon>Pseudomonadota</taxon>
        <taxon>Alphaproteobacteria</taxon>
        <taxon>Rhodospirillales</taxon>
        <taxon>Azospirillaceae</taxon>
        <taxon>Skermanella</taxon>
    </lineage>
</organism>
<accession>A0ABX7BNP7</accession>
<keyword evidence="3" id="KW-1185">Reference proteome</keyword>
<keyword evidence="1" id="KW-0812">Transmembrane</keyword>
<evidence type="ECO:0000256" key="1">
    <source>
        <dbReference type="SAM" id="Phobius"/>
    </source>
</evidence>
<protein>
    <submittedName>
        <fullName evidence="2">Uncharacterized protein</fullName>
    </submittedName>
</protein>
<geneLocation type="plasmid" evidence="2 3">
    <name>pTT6-4</name>
</geneLocation>
<sequence length="89" mass="9691">MVLVLLWERQPLASIGWHGFGSGSFAWGLALSALLMWVLHSVLARILDSLCLGGFDDGRQDLLANIIIAHAVTDTDTVGLLVLRPGWPR</sequence>
<keyword evidence="2" id="KW-0614">Plasmid</keyword>
<gene>
    <name evidence="2" type="ORF">IGS68_34950</name>
</gene>
<dbReference type="RefSeq" id="WP_201083809.1">
    <property type="nucleotide sequence ID" value="NZ_CP067424.1"/>
</dbReference>
<name>A0ABX7BNP7_9PROT</name>
<evidence type="ECO:0000313" key="3">
    <source>
        <dbReference type="Proteomes" id="UP000595197"/>
    </source>
</evidence>
<keyword evidence="1" id="KW-1133">Transmembrane helix</keyword>
<keyword evidence="1" id="KW-0472">Membrane</keyword>